<evidence type="ECO:0000313" key="2">
    <source>
        <dbReference type="EMBL" id="PBK77855.1"/>
    </source>
</evidence>
<evidence type="ECO:0000313" key="3">
    <source>
        <dbReference type="Proteomes" id="UP000218334"/>
    </source>
</evidence>
<dbReference type="AlphaFoldDB" id="A0A2H3C456"/>
<feature type="compositionally biased region" description="Low complexity" evidence="1">
    <location>
        <begin position="85"/>
        <end position="95"/>
    </location>
</feature>
<name>A0A2H3C456_9AGAR</name>
<evidence type="ECO:0000256" key="1">
    <source>
        <dbReference type="SAM" id="MobiDB-lite"/>
    </source>
</evidence>
<feature type="region of interest" description="Disordered" evidence="1">
    <location>
        <begin position="75"/>
        <end position="121"/>
    </location>
</feature>
<accession>A0A2H3C456</accession>
<feature type="compositionally biased region" description="Polar residues" evidence="1">
    <location>
        <begin position="96"/>
        <end position="121"/>
    </location>
</feature>
<dbReference type="Proteomes" id="UP000218334">
    <property type="component" value="Unassembled WGS sequence"/>
</dbReference>
<reference evidence="3" key="1">
    <citation type="journal article" date="2017" name="Nat. Ecol. Evol.">
        <title>Genome expansion and lineage-specific genetic innovations in the forest pathogenic fungi Armillaria.</title>
        <authorList>
            <person name="Sipos G."/>
            <person name="Prasanna A.N."/>
            <person name="Walter M.C."/>
            <person name="O'Connor E."/>
            <person name="Balint B."/>
            <person name="Krizsan K."/>
            <person name="Kiss B."/>
            <person name="Hess J."/>
            <person name="Varga T."/>
            <person name="Slot J."/>
            <person name="Riley R."/>
            <person name="Boka B."/>
            <person name="Rigling D."/>
            <person name="Barry K."/>
            <person name="Lee J."/>
            <person name="Mihaltcheva S."/>
            <person name="LaButti K."/>
            <person name="Lipzen A."/>
            <person name="Waldron R."/>
            <person name="Moloney N.M."/>
            <person name="Sperisen C."/>
            <person name="Kredics L."/>
            <person name="Vagvoelgyi C."/>
            <person name="Patrignani A."/>
            <person name="Fitzpatrick D."/>
            <person name="Nagy I."/>
            <person name="Doyle S."/>
            <person name="Anderson J.B."/>
            <person name="Grigoriev I.V."/>
            <person name="Gueldener U."/>
            <person name="Muensterkoetter M."/>
            <person name="Nagy L.G."/>
        </authorList>
    </citation>
    <scope>NUCLEOTIDE SEQUENCE [LARGE SCALE GENOMIC DNA]</scope>
    <source>
        <strain evidence="3">28-4</strain>
    </source>
</reference>
<dbReference type="EMBL" id="KZ293415">
    <property type="protein sequence ID" value="PBK77855.1"/>
    <property type="molecule type" value="Genomic_DNA"/>
</dbReference>
<protein>
    <submittedName>
        <fullName evidence="2">Uncharacterized protein</fullName>
    </submittedName>
</protein>
<proteinExistence type="predicted"/>
<keyword evidence="3" id="KW-1185">Reference proteome</keyword>
<organism evidence="2 3">
    <name type="scientific">Armillaria solidipes</name>
    <dbReference type="NCBI Taxonomy" id="1076256"/>
    <lineage>
        <taxon>Eukaryota</taxon>
        <taxon>Fungi</taxon>
        <taxon>Dikarya</taxon>
        <taxon>Basidiomycota</taxon>
        <taxon>Agaricomycotina</taxon>
        <taxon>Agaricomycetes</taxon>
        <taxon>Agaricomycetidae</taxon>
        <taxon>Agaricales</taxon>
        <taxon>Marasmiineae</taxon>
        <taxon>Physalacriaceae</taxon>
        <taxon>Armillaria</taxon>
    </lineage>
</organism>
<gene>
    <name evidence="2" type="ORF">ARMSODRAFT_1010488</name>
</gene>
<sequence>MNEQERDLWSHYEHFPPPAYDPANSLPLPERAMAPTYPCPRIAFPSELPERIFIRPPPSPPGAFCLIAPATWTVTPAPRTPSPDPDQSLSQPQRPGNSDNEMSSLEPPSSDQDSETPWMTSLPSTEEAHYLSIGSVQPSRPRSLPIETGKYTILQQDTRSPTYEQEALRSSMTWRVPYLHSPSNRATDQTWTDPTTFDHFNYDYRMFRGLDNVNPWTQRVDEYVPYPFALPDSPSTH</sequence>